<proteinExistence type="predicted"/>
<feature type="region of interest" description="Disordered" evidence="1">
    <location>
        <begin position="30"/>
        <end position="54"/>
    </location>
</feature>
<dbReference type="EMBL" id="CP071090">
    <property type="protein sequence ID" value="QSQ26655.1"/>
    <property type="molecule type" value="Genomic_DNA"/>
</dbReference>
<sequence length="583" mass="61953">MLVKNMGRTVLALVTLSLLGCGEEWESRAPAPLAEEKTDSDVTGKPQASARDARLSTVRDGSGYRVSVDGVERAWVPIRALSSTLFSAVSPDGSTAALIPDHDTHHGPSLLLLDVVSGALRTYFEGPVTSAVFSRQGTRLAYAVATRDGASVRLGTTTSLGRPLGELRGRKVELLGFSSDGRSLFAVVYPDRQDDGAYAASLVRMSTATGEATAILGSGLVSSERYSDIRLVRVNGEDRVSYIRSGHQLCIGDSELRLATTDGYVVQSFRPTTGELYRAAAWSPDGSQVAYAVQACPNKTAIVANREAAAAEQARGTGVFVADVAGGKATRVVDGIPSADLLGVEGGVLRFGSEREGVATLDSAPIRAGTESELRASSLLKPEADAQSLIQGLTNRAIQINQVYDTRDNFDGRGSCGPTSAVMTMASYQLSEWGIWVNYGGNHYSPYGRYLTDSYSYNGTTFSYTEPDYSGAGAWAGAHGWVYSACCGAVWADLLSYLNRHTGWAQQHGWDETWIKGELNRGQLVAASGGMTSAGHIILIKGYTTDGKWIVNDPFGVNTSGGPGGGDQTYTTAYIRPSQVWSN</sequence>
<dbReference type="InterPro" id="IPR011042">
    <property type="entry name" value="6-blade_b-propeller_TolB-like"/>
</dbReference>
<dbReference type="PROSITE" id="PS51257">
    <property type="entry name" value="PROKAR_LIPOPROTEIN"/>
    <property type="match status" value="1"/>
</dbReference>
<evidence type="ECO:0000256" key="1">
    <source>
        <dbReference type="SAM" id="MobiDB-lite"/>
    </source>
</evidence>
<dbReference type="RefSeq" id="WP_206728200.1">
    <property type="nucleotide sequence ID" value="NZ_CP071090.1"/>
</dbReference>
<dbReference type="Gene3D" id="2.120.10.30">
    <property type="entry name" value="TolB, C-terminal domain"/>
    <property type="match status" value="2"/>
</dbReference>
<dbReference type="InterPro" id="IPR039564">
    <property type="entry name" value="Peptidase_C39-like"/>
</dbReference>
<evidence type="ECO:0000313" key="3">
    <source>
        <dbReference type="EMBL" id="QSQ26655.1"/>
    </source>
</evidence>
<accession>A0ABX7P8B7</accession>
<dbReference type="SUPFAM" id="SSF82171">
    <property type="entry name" value="DPP6 N-terminal domain-like"/>
    <property type="match status" value="1"/>
</dbReference>
<feature type="domain" description="Peptidase C39-like" evidence="2">
    <location>
        <begin position="414"/>
        <end position="554"/>
    </location>
</feature>
<dbReference type="Pfam" id="PF13529">
    <property type="entry name" value="Peptidase_C39_2"/>
    <property type="match status" value="1"/>
</dbReference>
<organism evidence="3 4">
    <name type="scientific">Pyxidicoccus parkwayensis</name>
    <dbReference type="NCBI Taxonomy" id="2813578"/>
    <lineage>
        <taxon>Bacteria</taxon>
        <taxon>Pseudomonadati</taxon>
        <taxon>Myxococcota</taxon>
        <taxon>Myxococcia</taxon>
        <taxon>Myxococcales</taxon>
        <taxon>Cystobacterineae</taxon>
        <taxon>Myxococcaceae</taxon>
        <taxon>Pyxidicoccus</taxon>
    </lineage>
</organism>
<evidence type="ECO:0000313" key="4">
    <source>
        <dbReference type="Proteomes" id="UP000662747"/>
    </source>
</evidence>
<reference evidence="3 4" key="1">
    <citation type="submission" date="2021-02" db="EMBL/GenBank/DDBJ databases">
        <title>De Novo genome assembly of isolated myxobacteria.</title>
        <authorList>
            <person name="Stevens D.C."/>
        </authorList>
    </citation>
    <scope>NUCLEOTIDE SEQUENCE [LARGE SCALE GENOMIC DNA]</scope>
    <source>
        <strain evidence="4">SCPEA02</strain>
    </source>
</reference>
<keyword evidence="4" id="KW-1185">Reference proteome</keyword>
<evidence type="ECO:0000259" key="2">
    <source>
        <dbReference type="Pfam" id="PF13529"/>
    </source>
</evidence>
<protein>
    <submittedName>
        <fullName evidence="3">C39 family peptidase</fullName>
    </submittedName>
</protein>
<gene>
    <name evidence="3" type="ORF">JY651_17735</name>
</gene>
<name>A0ABX7P8B7_9BACT</name>
<dbReference type="Proteomes" id="UP000662747">
    <property type="component" value="Chromosome"/>
</dbReference>